<dbReference type="AlphaFoldDB" id="A0A3L6PSS8"/>
<protein>
    <submittedName>
        <fullName evidence="1">Uncharacterized protein</fullName>
    </submittedName>
</protein>
<evidence type="ECO:0000313" key="2">
    <source>
        <dbReference type="Proteomes" id="UP000275267"/>
    </source>
</evidence>
<dbReference type="Proteomes" id="UP000275267">
    <property type="component" value="Unassembled WGS sequence"/>
</dbReference>
<proteinExistence type="predicted"/>
<reference evidence="2" key="1">
    <citation type="journal article" date="2019" name="Nat. Commun.">
        <title>The genome of broomcorn millet.</title>
        <authorList>
            <person name="Zou C."/>
            <person name="Miki D."/>
            <person name="Li D."/>
            <person name="Tang Q."/>
            <person name="Xiao L."/>
            <person name="Rajput S."/>
            <person name="Deng P."/>
            <person name="Jia W."/>
            <person name="Huang R."/>
            <person name="Zhang M."/>
            <person name="Sun Y."/>
            <person name="Hu J."/>
            <person name="Fu X."/>
            <person name="Schnable P.S."/>
            <person name="Li F."/>
            <person name="Zhang H."/>
            <person name="Feng B."/>
            <person name="Zhu X."/>
            <person name="Liu R."/>
            <person name="Schnable J.C."/>
            <person name="Zhu J.-K."/>
            <person name="Zhang H."/>
        </authorList>
    </citation>
    <scope>NUCLEOTIDE SEQUENCE [LARGE SCALE GENOMIC DNA]</scope>
</reference>
<dbReference type="EMBL" id="PQIB02000016">
    <property type="protein sequence ID" value="RLM61867.1"/>
    <property type="molecule type" value="Genomic_DNA"/>
</dbReference>
<comment type="caution">
    <text evidence="1">The sequence shown here is derived from an EMBL/GenBank/DDBJ whole genome shotgun (WGS) entry which is preliminary data.</text>
</comment>
<sequence length="53" mass="5982">MSETQQHLANSKVEATRLNEKMMVSGVLGGLMASGVHVQLTRHNMDINYMHER</sequence>
<keyword evidence="2" id="KW-1185">Reference proteome</keyword>
<evidence type="ECO:0000313" key="1">
    <source>
        <dbReference type="EMBL" id="RLM61867.1"/>
    </source>
</evidence>
<accession>A0A3L6PSS8</accession>
<gene>
    <name evidence="1" type="ORF">C2845_PM14G18270</name>
</gene>
<name>A0A3L6PSS8_PANMI</name>
<organism evidence="1 2">
    <name type="scientific">Panicum miliaceum</name>
    <name type="common">Proso millet</name>
    <name type="synonym">Broomcorn millet</name>
    <dbReference type="NCBI Taxonomy" id="4540"/>
    <lineage>
        <taxon>Eukaryota</taxon>
        <taxon>Viridiplantae</taxon>
        <taxon>Streptophyta</taxon>
        <taxon>Embryophyta</taxon>
        <taxon>Tracheophyta</taxon>
        <taxon>Spermatophyta</taxon>
        <taxon>Magnoliopsida</taxon>
        <taxon>Liliopsida</taxon>
        <taxon>Poales</taxon>
        <taxon>Poaceae</taxon>
        <taxon>PACMAD clade</taxon>
        <taxon>Panicoideae</taxon>
        <taxon>Panicodae</taxon>
        <taxon>Paniceae</taxon>
        <taxon>Panicinae</taxon>
        <taxon>Panicum</taxon>
        <taxon>Panicum sect. Panicum</taxon>
    </lineage>
</organism>